<dbReference type="STRING" id="1244108.SAMN05444004_105103"/>
<proteinExistence type="predicted"/>
<dbReference type="SUPFAM" id="SSF53187">
    <property type="entry name" value="Zn-dependent exopeptidases"/>
    <property type="match status" value="1"/>
</dbReference>
<evidence type="ECO:0000313" key="1">
    <source>
        <dbReference type="EMBL" id="SDZ03081.1"/>
    </source>
</evidence>
<dbReference type="EMBL" id="FNPX01000005">
    <property type="protein sequence ID" value="SDZ03081.1"/>
    <property type="molecule type" value="Genomic_DNA"/>
</dbReference>
<accession>A0A1H3PQ47</accession>
<keyword evidence="1" id="KW-0378">Hydrolase</keyword>
<gene>
    <name evidence="1" type="ORF">SAMN05444004_105103</name>
</gene>
<evidence type="ECO:0000313" key="2">
    <source>
        <dbReference type="Proteomes" id="UP000198914"/>
    </source>
</evidence>
<keyword evidence="2" id="KW-1185">Reference proteome</keyword>
<dbReference type="Pfam" id="PF05013">
    <property type="entry name" value="FGase"/>
    <property type="match status" value="1"/>
</dbReference>
<sequence>MDSVFHNGAQGGFRQFPQSTIVFLEEHLSPMSRQPFQLTMPKHVTTPVVVASPHSGRGYDAAFLDTTVLDEERIRSSEDAYVDLLIERVPQLGVPLLTAGMPRAFLDLNRAAEELDPAVVQDVPRGAMNPRISSGLGVIPRVVAQGRAIYRGKITQEEAQHRIETYWRPYHDQLHALLSSAHQQFGQAILLDCHSMPHEAIATTGGKGRHAEVVLGDRFGSSAATDLVDTLEAVFEGLGLRVARNAPFAGAYVTQAYGQPDRGRHAIQIEIDRALYLNEDLIERTTNFDAIRDLMTEAVAQFCLHIGQPRSLAAE</sequence>
<organism evidence="1 2">
    <name type="scientific">Jannaschia faecimaris</name>
    <dbReference type="NCBI Taxonomy" id="1244108"/>
    <lineage>
        <taxon>Bacteria</taxon>
        <taxon>Pseudomonadati</taxon>
        <taxon>Pseudomonadota</taxon>
        <taxon>Alphaproteobacteria</taxon>
        <taxon>Rhodobacterales</taxon>
        <taxon>Roseobacteraceae</taxon>
        <taxon>Jannaschia</taxon>
    </lineage>
</organism>
<name>A0A1H3PQ47_9RHOB</name>
<dbReference type="Proteomes" id="UP000198914">
    <property type="component" value="Unassembled WGS sequence"/>
</dbReference>
<dbReference type="Gene3D" id="3.40.630.40">
    <property type="entry name" value="Zn-dependent exopeptidases"/>
    <property type="match status" value="1"/>
</dbReference>
<reference evidence="2" key="1">
    <citation type="submission" date="2016-10" db="EMBL/GenBank/DDBJ databases">
        <authorList>
            <person name="Varghese N."/>
            <person name="Submissions S."/>
        </authorList>
    </citation>
    <scope>NUCLEOTIDE SEQUENCE [LARGE SCALE GENOMIC DNA]</scope>
    <source>
        <strain evidence="2">DSM 100420</strain>
    </source>
</reference>
<dbReference type="GO" id="GO:0016787">
    <property type="term" value="F:hydrolase activity"/>
    <property type="evidence" value="ECO:0007669"/>
    <property type="project" value="UniProtKB-KW"/>
</dbReference>
<protein>
    <submittedName>
        <fullName evidence="1">N-formylglutamate amidohydrolase</fullName>
    </submittedName>
</protein>
<dbReference type="AlphaFoldDB" id="A0A1H3PQ47"/>
<dbReference type="InterPro" id="IPR007709">
    <property type="entry name" value="N-FG_amidohydro"/>
</dbReference>